<dbReference type="InterPro" id="IPR011060">
    <property type="entry name" value="RibuloseP-bd_barrel"/>
</dbReference>
<dbReference type="Pfam" id="PF01136">
    <property type="entry name" value="Peptidase_U32"/>
    <property type="match status" value="1"/>
</dbReference>
<dbReference type="PANTHER" id="PTHR30217">
    <property type="entry name" value="PEPTIDASE U32 FAMILY"/>
    <property type="match status" value="1"/>
</dbReference>
<proteinExistence type="predicted"/>
<dbReference type="RefSeq" id="WP_164454392.1">
    <property type="nucleotide sequence ID" value="NZ_JAAIJQ010000067.1"/>
</dbReference>
<gene>
    <name evidence="1" type="ORF">G3446_18900</name>
</gene>
<dbReference type="InterPro" id="IPR051454">
    <property type="entry name" value="RNA/ubiquinone_mod_enzymes"/>
</dbReference>
<dbReference type="SUPFAM" id="SSF51366">
    <property type="entry name" value="Ribulose-phoshate binding barrel"/>
    <property type="match status" value="1"/>
</dbReference>
<evidence type="ECO:0000313" key="2">
    <source>
        <dbReference type="Proteomes" id="UP000483379"/>
    </source>
</evidence>
<keyword evidence="2" id="KW-1185">Reference proteome</keyword>
<reference evidence="1 2" key="1">
    <citation type="submission" date="2020-02" db="EMBL/GenBank/DDBJ databases">
        <title>Genome sequences of Thiorhodococcus mannitoliphagus and Thiorhodococcus minor, purple sulfur photosynthetic bacteria in the gammaproteobacterial family, Chromatiaceae.</title>
        <authorList>
            <person name="Aviles F.A."/>
            <person name="Meyer T.E."/>
            <person name="Kyndt J.A."/>
        </authorList>
    </citation>
    <scope>NUCLEOTIDE SEQUENCE [LARGE SCALE GENOMIC DNA]</scope>
    <source>
        <strain evidence="1 2">DSM 11518</strain>
    </source>
</reference>
<organism evidence="1 2">
    <name type="scientific">Thiorhodococcus minor</name>
    <dbReference type="NCBI Taxonomy" id="57489"/>
    <lineage>
        <taxon>Bacteria</taxon>
        <taxon>Pseudomonadati</taxon>
        <taxon>Pseudomonadota</taxon>
        <taxon>Gammaproteobacteria</taxon>
        <taxon>Chromatiales</taxon>
        <taxon>Chromatiaceae</taxon>
        <taxon>Thiorhodococcus</taxon>
    </lineage>
</organism>
<name>A0A6M0K2I4_9GAMM</name>
<accession>A0A6M0K2I4</accession>
<dbReference type="AlphaFoldDB" id="A0A6M0K2I4"/>
<dbReference type="EMBL" id="JAAIJQ010000067">
    <property type="protein sequence ID" value="NEV63930.1"/>
    <property type="molecule type" value="Genomic_DNA"/>
</dbReference>
<dbReference type="Proteomes" id="UP000483379">
    <property type="component" value="Unassembled WGS sequence"/>
</dbReference>
<sequence length="340" mass="37695">MARPTILAPAGRLEMARAAVDAGADSLYVGPLGWSRRPYESEMGDADIRRAIDYAGARGADVRILLNTFPSPFEYDAWLDAAERYADWGCSGFILSDPGAIPRLRARLPQAVLHVSVGSGISNAEDAAFYRALGADLIVVPYRWGEAQVQAVRAQSDIGVEVFLFETVQTGKLCPGRCIMSSYLKFRDWTEMEGRDAFHGSANRGAKECYRVCQTRWDFGPIDVEQAAPSLKLRRDAQLMLEQIPGMISAGVRCFKLSGRERPTPIIRDLVAFYRRVIDGVLDGACTDMAAYAEEMRVLEHRWVSEKRKRVGTLMGRAVRYGEATQDQVAEPRQVSVHAA</sequence>
<comment type="caution">
    <text evidence="1">The sequence shown here is derived from an EMBL/GenBank/DDBJ whole genome shotgun (WGS) entry which is preliminary data.</text>
</comment>
<dbReference type="InterPro" id="IPR001539">
    <property type="entry name" value="Peptidase_U32"/>
</dbReference>
<evidence type="ECO:0000313" key="1">
    <source>
        <dbReference type="EMBL" id="NEV63930.1"/>
    </source>
</evidence>
<dbReference type="PANTHER" id="PTHR30217:SF3">
    <property type="entry name" value="UBIQUINONE BIOSYNTHESIS PROTEIN UBIU"/>
    <property type="match status" value="1"/>
</dbReference>
<protein>
    <submittedName>
        <fullName evidence="1">U32 family peptidase</fullName>
    </submittedName>
</protein>